<dbReference type="EMBL" id="CAFBNE010000127">
    <property type="protein sequence ID" value="CAB4966708.1"/>
    <property type="molecule type" value="Genomic_DNA"/>
</dbReference>
<evidence type="ECO:0000256" key="1">
    <source>
        <dbReference type="SAM" id="Phobius"/>
    </source>
</evidence>
<accession>A0A6J7LEB2</accession>
<evidence type="ECO:0000313" key="2">
    <source>
        <dbReference type="EMBL" id="CAB4966708.1"/>
    </source>
</evidence>
<proteinExistence type="predicted"/>
<feature type="transmembrane region" description="Helical" evidence="1">
    <location>
        <begin position="138"/>
        <end position="161"/>
    </location>
</feature>
<dbReference type="AlphaFoldDB" id="A0A6J7LEB2"/>
<feature type="transmembrane region" description="Helical" evidence="1">
    <location>
        <begin position="85"/>
        <end position="106"/>
    </location>
</feature>
<keyword evidence="1" id="KW-1133">Transmembrane helix</keyword>
<protein>
    <submittedName>
        <fullName evidence="2">Unannotated protein</fullName>
    </submittedName>
</protein>
<feature type="transmembrane region" description="Helical" evidence="1">
    <location>
        <begin position="12"/>
        <end position="32"/>
    </location>
</feature>
<reference evidence="2" key="1">
    <citation type="submission" date="2020-05" db="EMBL/GenBank/DDBJ databases">
        <authorList>
            <person name="Chiriac C."/>
            <person name="Salcher M."/>
            <person name="Ghai R."/>
            <person name="Kavagutti S V."/>
        </authorList>
    </citation>
    <scope>NUCLEOTIDE SEQUENCE</scope>
</reference>
<sequence length="170" mass="17958">MTFLRRTTSVLTAGIVIGLVAGAALGVVWWRLAPRVSVVVRPDSVFPATYQPDGYIGADVSYAALACLAGVAVTIGLVNMRREHLLSSLWAALISGAIGSALMWAVGIRLGSVDIAGLSATIEDKVVVEAPLSLTMPAILLVWPATAALIVTVVAFADWWAEFRRSQRGQ</sequence>
<gene>
    <name evidence="2" type="ORF">UFOPK3772_02843</name>
</gene>
<organism evidence="2">
    <name type="scientific">freshwater metagenome</name>
    <dbReference type="NCBI Taxonomy" id="449393"/>
    <lineage>
        <taxon>unclassified sequences</taxon>
        <taxon>metagenomes</taxon>
        <taxon>ecological metagenomes</taxon>
    </lineage>
</organism>
<feature type="transmembrane region" description="Helical" evidence="1">
    <location>
        <begin position="60"/>
        <end position="78"/>
    </location>
</feature>
<keyword evidence="1" id="KW-0472">Membrane</keyword>
<keyword evidence="1" id="KW-0812">Transmembrane</keyword>
<name>A0A6J7LEB2_9ZZZZ</name>